<evidence type="ECO:0000313" key="2">
    <source>
        <dbReference type="EMBL" id="VEL42721.1"/>
    </source>
</evidence>
<name>A0A3S5B7Y5_9PLAT</name>
<dbReference type="AlphaFoldDB" id="A0A3S5B7Y5"/>
<keyword evidence="3" id="KW-1185">Reference proteome</keyword>
<sequence length="186" mass="20690">MSFELHSNSGGTQREDDTVHRASSFSLQSLNLVRSWLLLPAQFTHRVSVSTRLLCCHLCFVKSLNLPTLITEVKDDSYSDDGDTNMNLASALQPIPFCLVWTSESAKASPMLRQADLISALIDVLTFFLPTVESLSLTSPVKSHSLKTDDEEKLLNRLINVQVTDPDEEVMRKHAPGSELSSEKDE</sequence>
<evidence type="ECO:0000256" key="1">
    <source>
        <dbReference type="SAM" id="MobiDB-lite"/>
    </source>
</evidence>
<evidence type="ECO:0000313" key="3">
    <source>
        <dbReference type="Proteomes" id="UP000784294"/>
    </source>
</evidence>
<accession>A0A3S5B7Y5</accession>
<comment type="caution">
    <text evidence="2">The sequence shown here is derived from an EMBL/GenBank/DDBJ whole genome shotgun (WGS) entry which is preliminary data.</text>
</comment>
<organism evidence="2 3">
    <name type="scientific">Protopolystoma xenopodis</name>
    <dbReference type="NCBI Taxonomy" id="117903"/>
    <lineage>
        <taxon>Eukaryota</taxon>
        <taxon>Metazoa</taxon>
        <taxon>Spiralia</taxon>
        <taxon>Lophotrochozoa</taxon>
        <taxon>Platyhelminthes</taxon>
        <taxon>Monogenea</taxon>
        <taxon>Polyopisthocotylea</taxon>
        <taxon>Polystomatidea</taxon>
        <taxon>Polystomatidae</taxon>
        <taxon>Protopolystoma</taxon>
    </lineage>
</organism>
<dbReference type="Proteomes" id="UP000784294">
    <property type="component" value="Unassembled WGS sequence"/>
</dbReference>
<feature type="region of interest" description="Disordered" evidence="1">
    <location>
        <begin position="166"/>
        <end position="186"/>
    </location>
</feature>
<gene>
    <name evidence="2" type="ORF">PXEA_LOCUS36161</name>
</gene>
<proteinExistence type="predicted"/>
<feature type="non-terminal residue" evidence="2">
    <location>
        <position position="186"/>
    </location>
</feature>
<dbReference type="EMBL" id="CAAALY010276130">
    <property type="protein sequence ID" value="VEL42721.1"/>
    <property type="molecule type" value="Genomic_DNA"/>
</dbReference>
<protein>
    <submittedName>
        <fullName evidence="2">Uncharacterized protein</fullName>
    </submittedName>
</protein>
<reference evidence="2" key="1">
    <citation type="submission" date="2018-11" db="EMBL/GenBank/DDBJ databases">
        <authorList>
            <consortium name="Pathogen Informatics"/>
        </authorList>
    </citation>
    <scope>NUCLEOTIDE SEQUENCE</scope>
</reference>